<dbReference type="RefSeq" id="WP_086745462.1">
    <property type="nucleotide sequence ID" value="NZ_MWPV01000006.1"/>
</dbReference>
<evidence type="ECO:0000313" key="2">
    <source>
        <dbReference type="Proteomes" id="UP000194841"/>
    </source>
</evidence>
<protein>
    <submittedName>
        <fullName evidence="1">Isochorismatase</fullName>
    </submittedName>
</protein>
<gene>
    <name evidence="1" type="ORF">B1199_17670</name>
</gene>
<dbReference type="Proteomes" id="UP000194841">
    <property type="component" value="Unassembled WGS sequence"/>
</dbReference>
<dbReference type="Gene3D" id="3.10.450.50">
    <property type="match status" value="1"/>
</dbReference>
<dbReference type="SUPFAM" id="SSF54427">
    <property type="entry name" value="NTF2-like"/>
    <property type="match status" value="1"/>
</dbReference>
<sequence>MNNSVLMACKRASAAWKTAFNQQDAAGCAAQYGESTTMIAHPFGTFTSKEAIQSLWQDIIDQGFNEVTYFEETWEPVGEDGYILSAKWTMNKAFGSIQKEHWQIQSDGQARLVFDEFTVEGER</sequence>
<reference evidence="1 2" key="1">
    <citation type="submission" date="2017-02" db="EMBL/GenBank/DDBJ databases">
        <title>Pseudoalteromonas ulvae TC14 Genome.</title>
        <authorList>
            <person name="Molmeret M."/>
        </authorList>
    </citation>
    <scope>NUCLEOTIDE SEQUENCE [LARGE SCALE GENOMIC DNA]</scope>
    <source>
        <strain evidence="1">TC14</strain>
    </source>
</reference>
<organism evidence="1 2">
    <name type="scientific">Pseudoalteromonas ulvae</name>
    <dbReference type="NCBI Taxonomy" id="107327"/>
    <lineage>
        <taxon>Bacteria</taxon>
        <taxon>Pseudomonadati</taxon>
        <taxon>Pseudomonadota</taxon>
        <taxon>Gammaproteobacteria</taxon>
        <taxon>Alteromonadales</taxon>
        <taxon>Pseudoalteromonadaceae</taxon>
        <taxon>Pseudoalteromonas</taxon>
    </lineage>
</organism>
<keyword evidence="2" id="KW-1185">Reference proteome</keyword>
<dbReference type="EMBL" id="MWPV01000006">
    <property type="protein sequence ID" value="OUL56491.1"/>
    <property type="molecule type" value="Genomic_DNA"/>
</dbReference>
<dbReference type="OrthoDB" id="1157330at2"/>
<proteinExistence type="predicted"/>
<comment type="caution">
    <text evidence="1">The sequence shown here is derived from an EMBL/GenBank/DDBJ whole genome shotgun (WGS) entry which is preliminary data.</text>
</comment>
<name>A0A244CLH5_PSEDV</name>
<dbReference type="AlphaFoldDB" id="A0A244CLH5"/>
<dbReference type="InterPro" id="IPR032710">
    <property type="entry name" value="NTF2-like_dom_sf"/>
</dbReference>
<evidence type="ECO:0000313" key="1">
    <source>
        <dbReference type="EMBL" id="OUL56491.1"/>
    </source>
</evidence>
<accession>A0A244CLH5</accession>